<dbReference type="AlphaFoldDB" id="A0A0B2UBH6"/>
<evidence type="ECO:0000256" key="2">
    <source>
        <dbReference type="ARBA" id="ARBA00023015"/>
    </source>
</evidence>
<evidence type="ECO:0000313" key="7">
    <source>
        <dbReference type="Proteomes" id="UP000031012"/>
    </source>
</evidence>
<gene>
    <name evidence="6" type="ORF">DH17_02775</name>
</gene>
<sequence>MDRLTSMELFVAVAELGTMNKAAEKLEISNAAASRHLTALENRLNVRLIERSTRRLALTPIGIEYYKKCKCFLAQLDQSESEITSAALEPEGTVTITSSISFAMMHITPLLPEFNRLYPKIKINIIGANRYHDIIDSNIDLAIRTREFEPDSNLTIKKLATTHRILAASYDYIKKKGKPKTIEELKDHDILLYSHANNPRVLNFSKDGQSCEFVTDPILETNDGQIVRAAALNGVGILIQPLYIIYQDIVEGRLIPILNDWQLPELTVNIAFQSRQFMPLKNRLFIDFLVKDFKEKEYERYWNIYSK</sequence>
<dbReference type="Gene3D" id="3.40.190.290">
    <property type="match status" value="1"/>
</dbReference>
<keyword evidence="2" id="KW-0805">Transcription regulation</keyword>
<comment type="caution">
    <text evidence="6">The sequence shown here is derived from an EMBL/GenBank/DDBJ whole genome shotgun (WGS) entry which is preliminary data.</text>
</comment>
<evidence type="ECO:0000256" key="4">
    <source>
        <dbReference type="ARBA" id="ARBA00023163"/>
    </source>
</evidence>
<evidence type="ECO:0000313" key="6">
    <source>
        <dbReference type="EMBL" id="KHN66265.1"/>
    </source>
</evidence>
<organism evidence="6 7">
    <name type="scientific">Acinetobacter oleivorans</name>
    <dbReference type="NCBI Taxonomy" id="1148157"/>
    <lineage>
        <taxon>Bacteria</taxon>
        <taxon>Pseudomonadati</taxon>
        <taxon>Pseudomonadota</taxon>
        <taxon>Gammaproteobacteria</taxon>
        <taxon>Moraxellales</taxon>
        <taxon>Moraxellaceae</taxon>
        <taxon>Acinetobacter</taxon>
    </lineage>
</organism>
<dbReference type="InterPro" id="IPR036390">
    <property type="entry name" value="WH_DNA-bd_sf"/>
</dbReference>
<dbReference type="SUPFAM" id="SSF46785">
    <property type="entry name" value="Winged helix' DNA-binding domain"/>
    <property type="match status" value="1"/>
</dbReference>
<dbReference type="Proteomes" id="UP000031012">
    <property type="component" value="Unassembled WGS sequence"/>
</dbReference>
<evidence type="ECO:0000256" key="3">
    <source>
        <dbReference type="ARBA" id="ARBA00023125"/>
    </source>
</evidence>
<feature type="domain" description="HTH lysR-type" evidence="5">
    <location>
        <begin position="1"/>
        <end position="59"/>
    </location>
</feature>
<dbReference type="Gene3D" id="1.10.10.10">
    <property type="entry name" value="Winged helix-like DNA-binding domain superfamily/Winged helix DNA-binding domain"/>
    <property type="match status" value="1"/>
</dbReference>
<dbReference type="Pfam" id="PF00126">
    <property type="entry name" value="HTH_1"/>
    <property type="match status" value="1"/>
</dbReference>
<keyword evidence="4" id="KW-0804">Transcription</keyword>
<dbReference type="InterPro" id="IPR005119">
    <property type="entry name" value="LysR_subst-bd"/>
</dbReference>
<dbReference type="GO" id="GO:0003700">
    <property type="term" value="F:DNA-binding transcription factor activity"/>
    <property type="evidence" value="ECO:0007669"/>
    <property type="project" value="InterPro"/>
</dbReference>
<dbReference type="GO" id="GO:0003677">
    <property type="term" value="F:DNA binding"/>
    <property type="evidence" value="ECO:0007669"/>
    <property type="project" value="UniProtKB-KW"/>
</dbReference>
<dbReference type="FunFam" id="1.10.10.10:FF:000001">
    <property type="entry name" value="LysR family transcriptional regulator"/>
    <property type="match status" value="1"/>
</dbReference>
<accession>A0A0B2UBH6</accession>
<reference evidence="6 7" key="1">
    <citation type="submission" date="2014-03" db="EMBL/GenBank/DDBJ databases">
        <title>Genome sequence of the diesel-degrader and plant-growth promoter Acinetobacter oleivorans PF-1 isolated from the roots of poplar tree.</title>
        <authorList>
            <person name="Gkorezis P."/>
            <person name="van Hamme J."/>
            <person name="Rineau F."/>
            <person name="Vangronsveld J."/>
            <person name="Francetti A."/>
        </authorList>
    </citation>
    <scope>NUCLEOTIDE SEQUENCE [LARGE SCALE GENOMIC DNA]</scope>
    <source>
        <strain evidence="6 7">PF1</strain>
    </source>
</reference>
<dbReference type="PANTHER" id="PTHR30537">
    <property type="entry name" value="HTH-TYPE TRANSCRIPTIONAL REGULATOR"/>
    <property type="match status" value="1"/>
</dbReference>
<dbReference type="SUPFAM" id="SSF53850">
    <property type="entry name" value="Periplasmic binding protein-like II"/>
    <property type="match status" value="1"/>
</dbReference>
<dbReference type="PROSITE" id="PS50931">
    <property type="entry name" value="HTH_LYSR"/>
    <property type="match status" value="1"/>
</dbReference>
<dbReference type="PANTHER" id="PTHR30537:SF5">
    <property type="entry name" value="HTH-TYPE TRANSCRIPTIONAL ACTIVATOR TTDR-RELATED"/>
    <property type="match status" value="1"/>
</dbReference>
<evidence type="ECO:0000256" key="1">
    <source>
        <dbReference type="ARBA" id="ARBA00009437"/>
    </source>
</evidence>
<dbReference type="CDD" id="cd08422">
    <property type="entry name" value="PBP2_CrgA_like"/>
    <property type="match status" value="1"/>
</dbReference>
<dbReference type="EMBL" id="JHQK01000013">
    <property type="protein sequence ID" value="KHN66265.1"/>
    <property type="molecule type" value="Genomic_DNA"/>
</dbReference>
<keyword evidence="3" id="KW-0238">DNA-binding</keyword>
<dbReference type="Pfam" id="PF03466">
    <property type="entry name" value="LysR_substrate"/>
    <property type="match status" value="1"/>
</dbReference>
<protein>
    <submittedName>
        <fullName evidence="6">LysR family transcriptional regulator</fullName>
    </submittedName>
</protein>
<dbReference type="InterPro" id="IPR000847">
    <property type="entry name" value="LysR_HTH_N"/>
</dbReference>
<name>A0A0B2UBH6_9GAMM</name>
<dbReference type="InterPro" id="IPR036388">
    <property type="entry name" value="WH-like_DNA-bd_sf"/>
</dbReference>
<comment type="similarity">
    <text evidence="1">Belongs to the LysR transcriptional regulatory family.</text>
</comment>
<proteinExistence type="inferred from homology"/>
<evidence type="ECO:0000259" key="5">
    <source>
        <dbReference type="PROSITE" id="PS50931"/>
    </source>
</evidence>
<dbReference type="InterPro" id="IPR058163">
    <property type="entry name" value="LysR-type_TF_proteobact-type"/>
</dbReference>